<dbReference type="PANTHER" id="PTHR33295">
    <property type="entry name" value="ATPASE"/>
    <property type="match status" value="1"/>
</dbReference>
<keyword evidence="3" id="KW-0547">Nucleotide-binding</keyword>
<dbReference type="InterPro" id="IPR041682">
    <property type="entry name" value="AAA_14"/>
</dbReference>
<keyword evidence="4" id="KW-1185">Reference proteome</keyword>
<dbReference type="InterPro" id="IPR025420">
    <property type="entry name" value="DUF4143"/>
</dbReference>
<name>A0A847SQ28_9BACT</name>
<comment type="caution">
    <text evidence="3">The sequence shown here is derived from an EMBL/GenBank/DDBJ whole genome shotgun (WGS) entry which is preliminary data.</text>
</comment>
<organism evidence="3 4">
    <name type="scientific">Chitinophaga eiseniae</name>
    <dbReference type="NCBI Taxonomy" id="634771"/>
    <lineage>
        <taxon>Bacteria</taxon>
        <taxon>Pseudomonadati</taxon>
        <taxon>Bacteroidota</taxon>
        <taxon>Chitinophagia</taxon>
        <taxon>Chitinophagales</taxon>
        <taxon>Chitinophagaceae</taxon>
        <taxon>Chitinophaga</taxon>
    </lineage>
</organism>
<dbReference type="Gene3D" id="3.40.50.300">
    <property type="entry name" value="P-loop containing nucleotide triphosphate hydrolases"/>
    <property type="match status" value="1"/>
</dbReference>
<proteinExistence type="predicted"/>
<accession>A0A847SQ28</accession>
<evidence type="ECO:0000313" key="4">
    <source>
        <dbReference type="Proteomes" id="UP000552864"/>
    </source>
</evidence>
<dbReference type="Pfam" id="PF13635">
    <property type="entry name" value="DUF4143"/>
    <property type="match status" value="1"/>
</dbReference>
<reference evidence="3 4" key="1">
    <citation type="submission" date="2020-04" db="EMBL/GenBank/DDBJ databases">
        <authorList>
            <person name="Yin C."/>
        </authorList>
    </citation>
    <scope>NUCLEOTIDE SEQUENCE [LARGE SCALE GENOMIC DNA]</scope>
    <source>
        <strain evidence="3 4">Ak56</strain>
    </source>
</reference>
<keyword evidence="3" id="KW-0067">ATP-binding</keyword>
<dbReference type="Pfam" id="PF13173">
    <property type="entry name" value="AAA_14"/>
    <property type="match status" value="1"/>
</dbReference>
<dbReference type="EMBL" id="JABAHZ010000002">
    <property type="protein sequence ID" value="NLR79546.1"/>
    <property type="molecule type" value="Genomic_DNA"/>
</dbReference>
<dbReference type="RefSeq" id="WP_168738836.1">
    <property type="nucleotide sequence ID" value="NZ_JABAHZ010000002.1"/>
</dbReference>
<dbReference type="InterPro" id="IPR027417">
    <property type="entry name" value="P-loop_NTPase"/>
</dbReference>
<gene>
    <name evidence="3" type="ORF">HGH91_12995</name>
</gene>
<dbReference type="Proteomes" id="UP000552864">
    <property type="component" value="Unassembled WGS sequence"/>
</dbReference>
<evidence type="ECO:0000259" key="1">
    <source>
        <dbReference type="Pfam" id="PF13173"/>
    </source>
</evidence>
<feature type="domain" description="DUF4143" evidence="2">
    <location>
        <begin position="219"/>
        <end position="384"/>
    </location>
</feature>
<evidence type="ECO:0000313" key="3">
    <source>
        <dbReference type="EMBL" id="NLR79546.1"/>
    </source>
</evidence>
<dbReference type="AlphaFoldDB" id="A0A847SQ28"/>
<sequence length="449" mass="51676">MFKRDIIEELVKWKNNPDRKPLLLRGARQVGKTTVVNMFSEHYEQYIYLNLEQADNSLDFTDYGRVEQLTQQIFFLFNKDIANLKNTLLFIDEIQEVPGALNMLRYFYEKIPDLNVIAAGSLLETSINGQIKIPVGRVEYKILRPVSFHEFLLALNEEQAAAALQEMPIKEYTHSKLLDLFHTYTLIGGMPEVIRHYIANKNLLTLRDVYQSLIYSYIEDVEKYGRNTNQVQIIRHIISTSFLEAGNRIKFQSFGNSNYGSREVSEAMQTLQKVMLIHLVYPTTNTSVPLLPDRKKSPRLHILDTGMLNFFAGLQKELISTKDIDSVYKGKVAEHIVGQELLSSKYNILNELHFWVREKPTSTAEVDFVIPYNSMIIPIKVKSGATGTLKSLHAFMDATTHTFAIRIYGGQLKIDKVSTSNGKEYTLLNLPFYLAGRIEHYIDWMQQSL</sequence>
<dbReference type="PANTHER" id="PTHR33295:SF7">
    <property type="entry name" value="ATPASE"/>
    <property type="match status" value="1"/>
</dbReference>
<dbReference type="GO" id="GO:0005524">
    <property type="term" value="F:ATP binding"/>
    <property type="evidence" value="ECO:0007669"/>
    <property type="project" value="UniProtKB-KW"/>
</dbReference>
<evidence type="ECO:0000259" key="2">
    <source>
        <dbReference type="Pfam" id="PF13635"/>
    </source>
</evidence>
<dbReference type="SUPFAM" id="SSF52540">
    <property type="entry name" value="P-loop containing nucleoside triphosphate hydrolases"/>
    <property type="match status" value="1"/>
</dbReference>
<feature type="domain" description="AAA" evidence="1">
    <location>
        <begin position="19"/>
        <end position="152"/>
    </location>
</feature>
<protein>
    <submittedName>
        <fullName evidence="3">ATP-binding protein</fullName>
    </submittedName>
</protein>